<evidence type="ECO:0000256" key="2">
    <source>
        <dbReference type="SAM" id="MobiDB-lite"/>
    </source>
</evidence>
<dbReference type="EMBL" id="JAQQWP010000007">
    <property type="protein sequence ID" value="KAK8109974.1"/>
    <property type="molecule type" value="Genomic_DNA"/>
</dbReference>
<organism evidence="4 5">
    <name type="scientific">Apiospora kogelbergensis</name>
    <dbReference type="NCBI Taxonomy" id="1337665"/>
    <lineage>
        <taxon>Eukaryota</taxon>
        <taxon>Fungi</taxon>
        <taxon>Dikarya</taxon>
        <taxon>Ascomycota</taxon>
        <taxon>Pezizomycotina</taxon>
        <taxon>Sordariomycetes</taxon>
        <taxon>Xylariomycetidae</taxon>
        <taxon>Amphisphaeriales</taxon>
        <taxon>Apiosporaceae</taxon>
        <taxon>Apiospora</taxon>
    </lineage>
</organism>
<dbReference type="SUPFAM" id="SSF57701">
    <property type="entry name" value="Zn2/Cys6 DNA-binding domain"/>
    <property type="match status" value="1"/>
</dbReference>
<keyword evidence="5" id="KW-1185">Reference proteome</keyword>
<gene>
    <name evidence="4" type="ORF">PG999_008111</name>
</gene>
<dbReference type="PROSITE" id="PS50048">
    <property type="entry name" value="ZN2_CY6_FUNGAL_2"/>
    <property type="match status" value="1"/>
</dbReference>
<dbReference type="Gene3D" id="4.10.240.10">
    <property type="entry name" value="Zn(2)-C6 fungal-type DNA-binding domain"/>
    <property type="match status" value="1"/>
</dbReference>
<feature type="compositionally biased region" description="Polar residues" evidence="2">
    <location>
        <begin position="20"/>
        <end position="30"/>
    </location>
</feature>
<evidence type="ECO:0000259" key="3">
    <source>
        <dbReference type="PROSITE" id="PS50048"/>
    </source>
</evidence>
<feature type="domain" description="Zn(2)-C6 fungal-type" evidence="3">
    <location>
        <begin position="43"/>
        <end position="73"/>
    </location>
</feature>
<dbReference type="PROSITE" id="PS00463">
    <property type="entry name" value="ZN2_CY6_FUNGAL_1"/>
    <property type="match status" value="1"/>
</dbReference>
<dbReference type="InterPro" id="IPR053187">
    <property type="entry name" value="Notoamide_regulator"/>
</dbReference>
<dbReference type="PANTHER" id="PTHR47256">
    <property type="entry name" value="ZN(II)2CYS6 TRANSCRIPTION FACTOR (EUROFUNG)-RELATED"/>
    <property type="match status" value="1"/>
</dbReference>
<dbReference type="AlphaFoldDB" id="A0AAW0QTE7"/>
<dbReference type="InterPro" id="IPR001138">
    <property type="entry name" value="Zn2Cys6_DnaBD"/>
</dbReference>
<dbReference type="Proteomes" id="UP001392437">
    <property type="component" value="Unassembled WGS sequence"/>
</dbReference>
<evidence type="ECO:0000313" key="4">
    <source>
        <dbReference type="EMBL" id="KAK8109974.1"/>
    </source>
</evidence>
<dbReference type="Pfam" id="PF00172">
    <property type="entry name" value="Zn_clus"/>
    <property type="match status" value="1"/>
</dbReference>
<dbReference type="CDD" id="cd00067">
    <property type="entry name" value="GAL4"/>
    <property type="match status" value="1"/>
</dbReference>
<keyword evidence="1" id="KW-0539">Nucleus</keyword>
<dbReference type="GO" id="GO:0008270">
    <property type="term" value="F:zinc ion binding"/>
    <property type="evidence" value="ECO:0007669"/>
    <property type="project" value="InterPro"/>
</dbReference>
<evidence type="ECO:0000256" key="1">
    <source>
        <dbReference type="ARBA" id="ARBA00023242"/>
    </source>
</evidence>
<evidence type="ECO:0000313" key="5">
    <source>
        <dbReference type="Proteomes" id="UP001392437"/>
    </source>
</evidence>
<dbReference type="PANTHER" id="PTHR47256:SF3">
    <property type="entry name" value="ZN(II)2CYS6 TRANSCRIPTION FACTOR (EUROFUNG)"/>
    <property type="match status" value="1"/>
</dbReference>
<comment type="caution">
    <text evidence="4">The sequence shown here is derived from an EMBL/GenBank/DDBJ whole genome shotgun (WGS) entry which is preliminary data.</text>
</comment>
<proteinExistence type="predicted"/>
<protein>
    <recommendedName>
        <fullName evidence="3">Zn(2)-C6 fungal-type domain-containing protein</fullName>
    </recommendedName>
</protein>
<name>A0AAW0QTE7_9PEZI</name>
<dbReference type="InterPro" id="IPR036864">
    <property type="entry name" value="Zn2-C6_fun-type_DNA-bd_sf"/>
</dbReference>
<dbReference type="SMART" id="SM00066">
    <property type="entry name" value="GAL4"/>
    <property type="match status" value="1"/>
</dbReference>
<dbReference type="GO" id="GO:0000981">
    <property type="term" value="F:DNA-binding transcription factor activity, RNA polymerase II-specific"/>
    <property type="evidence" value="ECO:0007669"/>
    <property type="project" value="InterPro"/>
</dbReference>
<dbReference type="CDD" id="cd12148">
    <property type="entry name" value="fungal_TF_MHR"/>
    <property type="match status" value="1"/>
</dbReference>
<accession>A0AAW0QTE7</accession>
<reference evidence="4 5" key="1">
    <citation type="submission" date="2023-01" db="EMBL/GenBank/DDBJ databases">
        <title>Analysis of 21 Apiospora genomes using comparative genomics revels a genus with tremendous synthesis potential of carbohydrate active enzymes and secondary metabolites.</title>
        <authorList>
            <person name="Sorensen T."/>
        </authorList>
    </citation>
    <scope>NUCLEOTIDE SEQUENCE [LARGE SCALE GENOMIC DNA]</scope>
    <source>
        <strain evidence="4 5">CBS 117206</strain>
    </source>
</reference>
<sequence length="634" mass="71095">MLPRKYVSLLPASGPRNDADQSSSSGNAQDEANKRKRIGTQIACNSCRVKKTRCDGRRPTCGPCRKRTTDCTYSARKDLGEESHEMLELLKWLPEHRAFDVLRVLRANDGNCAAALSVIKSGPGGPVGHPIPISPETRYPHMLNFSSPFEVRDPSNTRETFDIDADSAVKLYRIHGAPGDSLPIARDFCDDRLSRLHIAAWTTVQVSNELAARIISLYLKTDHPLLGTFDPDLFVSDLIAQRTRFCSSLLVNALLYWGTQMYSAIDKGVNRHARSFCVEAERLWFEVKHTDTLLNMAGAQLLSLAFMGHGKYHACLEYLAEAVNMGERLRLFGREDAMGQDQREMSVDDQSATSFAAWGIFNWSVSPSLTAMFYRQPGIAHPKSPPVLLMPGSVPTGSGTPIDADSSSEEIPVSPKRCFPAYMGTTFTFVCQLWRIVHGFTLTHNDKRDKVKEQSELDFAEMKYRELLAWIRNMPVEMARGEGNPHHVVVIQYESSAYTILWHTALTYVANAALVSKDVDWRAYFLLCIYSYESLNRPFRVSEAIGTSLLTMMLRKSDITIKEARGLLMELKERGLTDLQSEGTIRATFMGDLELAMSDPEAARVENLANSFEEMVLFREFVNDAPIEDVSMSD</sequence>
<feature type="region of interest" description="Disordered" evidence="2">
    <location>
        <begin position="1"/>
        <end position="34"/>
    </location>
</feature>